<gene>
    <name evidence="1" type="ORF">F8E02_07775</name>
</gene>
<protein>
    <submittedName>
        <fullName evidence="1">DUF1579 domain-containing protein</fullName>
    </submittedName>
</protein>
<evidence type="ECO:0000313" key="2">
    <source>
        <dbReference type="Proteomes" id="UP001281203"/>
    </source>
</evidence>
<proteinExistence type="predicted"/>
<keyword evidence="2" id="KW-1185">Reference proteome</keyword>
<dbReference type="Pfam" id="PF07617">
    <property type="entry name" value="DUF1579"/>
    <property type="match status" value="1"/>
</dbReference>
<comment type="caution">
    <text evidence="1">The sequence shown here is derived from an EMBL/GenBank/DDBJ whole genome shotgun (WGS) entry which is preliminary data.</text>
</comment>
<evidence type="ECO:0000313" key="1">
    <source>
        <dbReference type="EMBL" id="MDV2481909.1"/>
    </source>
</evidence>
<accession>A0ABU3X1G8</accession>
<dbReference type="InterPro" id="IPR011473">
    <property type="entry name" value="DUF1579"/>
</dbReference>
<organism evidence="1 2">
    <name type="scientific">Methanoculleus caldifontis</name>
    <dbReference type="NCBI Taxonomy" id="2651577"/>
    <lineage>
        <taxon>Archaea</taxon>
        <taxon>Methanobacteriati</taxon>
        <taxon>Methanobacteriota</taxon>
        <taxon>Stenosarchaea group</taxon>
        <taxon>Methanomicrobia</taxon>
        <taxon>Methanomicrobiales</taxon>
        <taxon>Methanomicrobiaceae</taxon>
        <taxon>Methanoculleus</taxon>
    </lineage>
</organism>
<reference evidence="1 2" key="1">
    <citation type="submission" date="2019-10" db="EMBL/GenBank/DDBJ databases">
        <title>Isolation and characterization of Methanoculleus sp. Wushi-C6 from a hot spring well.</title>
        <authorList>
            <person name="Chen S.-C."/>
            <person name="Lan Z.-H."/>
            <person name="You Y.-T."/>
            <person name="Lai M.-C."/>
        </authorList>
    </citation>
    <scope>NUCLEOTIDE SEQUENCE [LARGE SCALE GENOMIC DNA]</scope>
    <source>
        <strain evidence="1 2">Wushi-C6</strain>
    </source>
</reference>
<dbReference type="RefSeq" id="WP_317064927.1">
    <property type="nucleotide sequence ID" value="NZ_WBKO01000001.1"/>
</dbReference>
<dbReference type="EMBL" id="WBKO01000001">
    <property type="protein sequence ID" value="MDV2481909.1"/>
    <property type="molecule type" value="Genomic_DNA"/>
</dbReference>
<name>A0ABU3X1G8_9EURY</name>
<dbReference type="Proteomes" id="UP001281203">
    <property type="component" value="Unassembled WGS sequence"/>
</dbReference>
<sequence>MQEPKGLDRLRDRFVGEWDLDVTLRMPDGSTLAGTGTATAREVAGGYGIQNDLSFTLGGKPYQETDLWTYDREKGTVHMFGAGSDGSTHDHTGR</sequence>